<dbReference type="EMBL" id="JADLKB010000016">
    <property type="protein sequence ID" value="MBF8736855.1"/>
    <property type="molecule type" value="Genomic_DNA"/>
</dbReference>
<name>A0A0P7D2R5_PSEPU</name>
<protein>
    <recommendedName>
        <fullName evidence="5">Prophage PSSB64-02</fullName>
    </recommendedName>
</protein>
<proteinExistence type="predicted"/>
<evidence type="ECO:0000313" key="4">
    <source>
        <dbReference type="Proteomes" id="UP000050437"/>
    </source>
</evidence>
<evidence type="ECO:0008006" key="5">
    <source>
        <dbReference type="Google" id="ProtNLM"/>
    </source>
</evidence>
<dbReference type="Proteomes" id="UP000050437">
    <property type="component" value="Unassembled WGS sequence"/>
</dbReference>
<gene>
    <name evidence="2" type="ORF">HB13667_16195</name>
    <name evidence="1" type="ORF">HB13667_28550</name>
    <name evidence="3" type="ORF">IR015_15750</name>
</gene>
<evidence type="ECO:0000313" key="2">
    <source>
        <dbReference type="EMBL" id="KPM62951.1"/>
    </source>
</evidence>
<dbReference type="EMBL" id="LKKS01000140">
    <property type="protein sequence ID" value="KPM58316.1"/>
    <property type="molecule type" value="Genomic_DNA"/>
</dbReference>
<dbReference type="RefSeq" id="WP_039615154.1">
    <property type="nucleotide sequence ID" value="NZ_CP022561.1"/>
</dbReference>
<dbReference type="EMBL" id="LKKS01000101">
    <property type="protein sequence ID" value="KPM62951.1"/>
    <property type="molecule type" value="Genomic_DNA"/>
</dbReference>
<dbReference type="Proteomes" id="UP000639504">
    <property type="component" value="Unassembled WGS sequence"/>
</dbReference>
<evidence type="ECO:0000313" key="1">
    <source>
        <dbReference type="EMBL" id="KPM58316.1"/>
    </source>
</evidence>
<evidence type="ECO:0000313" key="3">
    <source>
        <dbReference type="EMBL" id="MBF8736855.1"/>
    </source>
</evidence>
<sequence>MYFLLVRRRVNGVAIPSDQLRKIQPLRADIHIGDHHSEPLGRVSTQAWVFNPSPGPDIIPRLHDAKLNGMAQLGININGVEEIDGVLYAQSWWCRAVGDYGN</sequence>
<dbReference type="AlphaFoldDB" id="A0A0P7D2R5"/>
<accession>A0A0P7D2R5</accession>
<reference evidence="2 4" key="1">
    <citation type="submission" date="2015-10" db="EMBL/GenBank/DDBJ databases">
        <title>Pseudomonas putida clinical strains.</title>
        <authorList>
            <person name="Molina L."/>
            <person name="Udaondo Z."/>
        </authorList>
    </citation>
    <scope>NUCLEOTIDE SEQUENCE [LARGE SCALE GENOMIC DNA]</scope>
    <source>
        <strain evidence="2 4">HB13667</strain>
    </source>
</reference>
<reference evidence="3" key="2">
    <citation type="submission" date="2020-10" db="EMBL/GenBank/DDBJ databases">
        <title>Genome sequences of Pseudomonas isolates.</title>
        <authorList>
            <person name="Wessels L."/>
            <person name="Reich F."/>
            <person name="Hammerl J."/>
        </authorList>
    </citation>
    <scope>NUCLEOTIDE SEQUENCE</scope>
    <source>
        <strain evidence="3">20-MO00640-0</strain>
    </source>
</reference>
<comment type="caution">
    <text evidence="2">The sequence shown here is derived from an EMBL/GenBank/DDBJ whole genome shotgun (WGS) entry which is preliminary data.</text>
</comment>
<organism evidence="2 4">
    <name type="scientific">Pseudomonas putida</name>
    <name type="common">Arthrobacter siderocapsulatus</name>
    <dbReference type="NCBI Taxonomy" id="303"/>
    <lineage>
        <taxon>Bacteria</taxon>
        <taxon>Pseudomonadati</taxon>
        <taxon>Pseudomonadota</taxon>
        <taxon>Gammaproteobacteria</taxon>
        <taxon>Pseudomonadales</taxon>
        <taxon>Pseudomonadaceae</taxon>
        <taxon>Pseudomonas</taxon>
    </lineage>
</organism>